<dbReference type="EMBL" id="KN832875">
    <property type="protein sequence ID" value="KIN02260.1"/>
    <property type="molecule type" value="Genomic_DNA"/>
</dbReference>
<sequence length="478" mass="49934">MFFQVIWLVLSLVTVATAVTYTVPSSAPSNAATLDPAPVGISFEFFTFPSYFTNVTATNQCLKNFDALTGTWPPIRIGGTTQDRATYDASTSAYVVYSVSSPTDAPTSLTFGPSFFTLAGTYAGSVVVGLNRGHNDISNTIAAAQAAKNAMHNLLAVELGNEPEYWLSDDQPIAVEAGSWTPAIDAESQDNWDIIVGSALNTQQIIQAGNSNSAPPTWGAAELIATENSTAKSYVHDYAHHNYPGGTISNLMSHSSISSNIAVFNADITASVSAGKDYVLGETNSVSGGGASTVSPLFGAALWTMDYALRAAAANIKRIYFHHGTIGACYYCFWGRYDTGAPYYGAYVATATMAGGSYISALDSGSSNYGAYVIYSSAKAPLKALLYNSDYYSGSGTRGSVSFVLAGLGSGTLKSKRLTAASASSRVDEGSNPTFGGQTFANGTCAVQGTETFESTNVSGGQATFTVAASEALLLYLQ</sequence>
<evidence type="ECO:0000256" key="1">
    <source>
        <dbReference type="SAM" id="SignalP"/>
    </source>
</evidence>
<dbReference type="Proteomes" id="UP000054321">
    <property type="component" value="Unassembled WGS sequence"/>
</dbReference>
<dbReference type="GO" id="GO:0016787">
    <property type="term" value="F:hydrolase activity"/>
    <property type="evidence" value="ECO:0007669"/>
    <property type="project" value="UniProtKB-KW"/>
</dbReference>
<accession>A0A0C3HGM0</accession>
<name>A0A0C3HGM0_OIDMZ</name>
<keyword evidence="3" id="KW-0378">Hydrolase</keyword>
<evidence type="ECO:0000259" key="2">
    <source>
        <dbReference type="Pfam" id="PF16862"/>
    </source>
</evidence>
<organism evidence="3 4">
    <name type="scientific">Oidiodendron maius (strain Zn)</name>
    <dbReference type="NCBI Taxonomy" id="913774"/>
    <lineage>
        <taxon>Eukaryota</taxon>
        <taxon>Fungi</taxon>
        <taxon>Dikarya</taxon>
        <taxon>Ascomycota</taxon>
        <taxon>Pezizomycotina</taxon>
        <taxon>Leotiomycetes</taxon>
        <taxon>Leotiomycetes incertae sedis</taxon>
        <taxon>Myxotrichaceae</taxon>
        <taxon>Oidiodendron</taxon>
    </lineage>
</organism>
<feature type="domain" description="Beta-glucuronidase C-terminal" evidence="2">
    <location>
        <begin position="371"/>
        <end position="474"/>
    </location>
</feature>
<dbReference type="Pfam" id="PF16862">
    <property type="entry name" value="Glyco_hydro_79C"/>
    <property type="match status" value="1"/>
</dbReference>
<feature type="signal peptide" evidence="1">
    <location>
        <begin position="1"/>
        <end position="18"/>
    </location>
</feature>
<proteinExistence type="predicted"/>
<feature type="chain" id="PRO_5002165088" evidence="1">
    <location>
        <begin position="19"/>
        <end position="478"/>
    </location>
</feature>
<dbReference type="HOGENOM" id="CLU_022148_4_0_1"/>
<dbReference type="InterPro" id="IPR031728">
    <property type="entry name" value="GlcAase_C"/>
</dbReference>
<keyword evidence="4" id="KW-1185">Reference proteome</keyword>
<gene>
    <name evidence="3" type="ORF">OIDMADRAFT_41396</name>
</gene>
<dbReference type="Gene3D" id="2.60.40.1180">
    <property type="entry name" value="Golgi alpha-mannosidase II"/>
    <property type="match status" value="1"/>
</dbReference>
<dbReference type="SUPFAM" id="SSF51445">
    <property type="entry name" value="(Trans)glycosidases"/>
    <property type="match status" value="1"/>
</dbReference>
<dbReference type="InterPro" id="IPR052974">
    <property type="entry name" value="GH79_Enzymes"/>
</dbReference>
<protein>
    <submittedName>
        <fullName evidence="3">Glycoside hydrolase family 79 protein</fullName>
    </submittedName>
</protein>
<dbReference type="OrthoDB" id="2796951at2759"/>
<dbReference type="PANTHER" id="PTHR36183">
    <property type="entry name" value="BETA-GLUCURONIDASE"/>
    <property type="match status" value="1"/>
</dbReference>
<dbReference type="InterPro" id="IPR013780">
    <property type="entry name" value="Glyco_hydro_b"/>
</dbReference>
<dbReference type="AlphaFoldDB" id="A0A0C3HGM0"/>
<dbReference type="PANTHER" id="PTHR36183:SF3">
    <property type="entry name" value="BETA-GLUCURONIDASE C-TERMINAL DOMAIN-CONTAINING PROTEIN"/>
    <property type="match status" value="1"/>
</dbReference>
<keyword evidence="1" id="KW-0732">Signal</keyword>
<evidence type="ECO:0000313" key="4">
    <source>
        <dbReference type="Proteomes" id="UP000054321"/>
    </source>
</evidence>
<reference evidence="3 4" key="1">
    <citation type="submission" date="2014-04" db="EMBL/GenBank/DDBJ databases">
        <authorList>
            <consortium name="DOE Joint Genome Institute"/>
            <person name="Kuo A."/>
            <person name="Martino E."/>
            <person name="Perotto S."/>
            <person name="Kohler A."/>
            <person name="Nagy L.G."/>
            <person name="Floudas D."/>
            <person name="Copeland A."/>
            <person name="Barry K.W."/>
            <person name="Cichocki N."/>
            <person name="Veneault-Fourrey C."/>
            <person name="LaButti K."/>
            <person name="Lindquist E.A."/>
            <person name="Lipzen A."/>
            <person name="Lundell T."/>
            <person name="Morin E."/>
            <person name="Murat C."/>
            <person name="Sun H."/>
            <person name="Tunlid A."/>
            <person name="Henrissat B."/>
            <person name="Grigoriev I.V."/>
            <person name="Hibbett D.S."/>
            <person name="Martin F."/>
            <person name="Nordberg H.P."/>
            <person name="Cantor M.N."/>
            <person name="Hua S.X."/>
        </authorList>
    </citation>
    <scope>NUCLEOTIDE SEQUENCE [LARGE SCALE GENOMIC DNA]</scope>
    <source>
        <strain evidence="3 4">Zn</strain>
    </source>
</reference>
<reference evidence="4" key="2">
    <citation type="submission" date="2015-01" db="EMBL/GenBank/DDBJ databases">
        <title>Evolutionary Origins and Diversification of the Mycorrhizal Mutualists.</title>
        <authorList>
            <consortium name="DOE Joint Genome Institute"/>
            <consortium name="Mycorrhizal Genomics Consortium"/>
            <person name="Kohler A."/>
            <person name="Kuo A."/>
            <person name="Nagy L.G."/>
            <person name="Floudas D."/>
            <person name="Copeland A."/>
            <person name="Barry K.W."/>
            <person name="Cichocki N."/>
            <person name="Veneault-Fourrey C."/>
            <person name="LaButti K."/>
            <person name="Lindquist E.A."/>
            <person name="Lipzen A."/>
            <person name="Lundell T."/>
            <person name="Morin E."/>
            <person name="Murat C."/>
            <person name="Riley R."/>
            <person name="Ohm R."/>
            <person name="Sun H."/>
            <person name="Tunlid A."/>
            <person name="Henrissat B."/>
            <person name="Grigoriev I.V."/>
            <person name="Hibbett D.S."/>
            <person name="Martin F."/>
        </authorList>
    </citation>
    <scope>NUCLEOTIDE SEQUENCE [LARGE SCALE GENOMIC DNA]</scope>
    <source>
        <strain evidence="4">Zn</strain>
    </source>
</reference>
<dbReference type="Gene3D" id="3.20.20.80">
    <property type="entry name" value="Glycosidases"/>
    <property type="match status" value="1"/>
</dbReference>
<dbReference type="InterPro" id="IPR017853">
    <property type="entry name" value="GH"/>
</dbReference>
<dbReference type="InParanoid" id="A0A0C3HGM0"/>
<evidence type="ECO:0000313" key="3">
    <source>
        <dbReference type="EMBL" id="KIN02260.1"/>
    </source>
</evidence>